<organism evidence="2 3">
    <name type="scientific">Bacteroides difficilis</name>
    <dbReference type="NCBI Taxonomy" id="2763021"/>
    <lineage>
        <taxon>Bacteria</taxon>
        <taxon>Pseudomonadati</taxon>
        <taxon>Bacteroidota</taxon>
        <taxon>Bacteroidia</taxon>
        <taxon>Bacteroidales</taxon>
        <taxon>Bacteroidaceae</taxon>
        <taxon>Bacteroides</taxon>
    </lineage>
</organism>
<reference evidence="2 3" key="1">
    <citation type="submission" date="2020-08" db="EMBL/GenBank/DDBJ databases">
        <title>Genome public.</title>
        <authorList>
            <person name="Liu C."/>
            <person name="Sun Q."/>
        </authorList>
    </citation>
    <scope>NUCLEOTIDE SEQUENCE [LARGE SCALE GENOMIC DNA]</scope>
    <source>
        <strain evidence="2 3">M27</strain>
    </source>
</reference>
<name>A0ABR7CI30_9BACE</name>
<keyword evidence="1" id="KW-0732">Signal</keyword>
<dbReference type="Proteomes" id="UP000600600">
    <property type="component" value="Unassembled WGS sequence"/>
</dbReference>
<evidence type="ECO:0000313" key="2">
    <source>
        <dbReference type="EMBL" id="MBC5607428.1"/>
    </source>
</evidence>
<evidence type="ECO:0000256" key="1">
    <source>
        <dbReference type="SAM" id="SignalP"/>
    </source>
</evidence>
<feature type="chain" id="PRO_5046461758" evidence="1">
    <location>
        <begin position="21"/>
        <end position="157"/>
    </location>
</feature>
<dbReference type="EMBL" id="JACOOE010000023">
    <property type="protein sequence ID" value="MBC5607428.1"/>
    <property type="molecule type" value="Genomic_DNA"/>
</dbReference>
<accession>A0ABR7CI30</accession>
<dbReference type="RefSeq" id="WP_186968627.1">
    <property type="nucleotide sequence ID" value="NZ_JACOOE010000023.1"/>
</dbReference>
<proteinExistence type="predicted"/>
<gene>
    <name evidence="2" type="ORF">H8S67_22585</name>
</gene>
<evidence type="ECO:0000313" key="3">
    <source>
        <dbReference type="Proteomes" id="UP000600600"/>
    </source>
</evidence>
<sequence>MKKFYLLTLLLISFIGNVQGQDWVSLFIGSANKYASVELSDYKRQLCVEYKVKEELLDEYYNCCGKDWGNVGIILEISHTTGKKVKDVCRYYNNYHKYGWNRVLVEIGIKPGAHFYNRFYERIHHHHDLWDRHYKKYCHKHGKHHHKNHKHNRRMNS</sequence>
<feature type="signal peptide" evidence="1">
    <location>
        <begin position="1"/>
        <end position="20"/>
    </location>
</feature>
<comment type="caution">
    <text evidence="2">The sequence shown here is derived from an EMBL/GenBank/DDBJ whole genome shotgun (WGS) entry which is preliminary data.</text>
</comment>
<keyword evidence="3" id="KW-1185">Reference proteome</keyword>
<protein>
    <submittedName>
        <fullName evidence="2">Uncharacterized protein</fullName>
    </submittedName>
</protein>